<accession>A0A7W1XC75</accession>
<dbReference type="AlphaFoldDB" id="A0A7W1XC75"/>
<feature type="transmembrane region" description="Helical" evidence="1">
    <location>
        <begin position="243"/>
        <end position="268"/>
    </location>
</feature>
<feature type="transmembrane region" description="Helical" evidence="1">
    <location>
        <begin position="112"/>
        <end position="140"/>
    </location>
</feature>
<dbReference type="OrthoDB" id="2375893at2"/>
<evidence type="ECO:0008006" key="4">
    <source>
        <dbReference type="Google" id="ProtNLM"/>
    </source>
</evidence>
<dbReference type="Proteomes" id="UP000530514">
    <property type="component" value="Unassembled WGS sequence"/>
</dbReference>
<organism evidence="2 3">
    <name type="scientific">Thermoactinomyces daqus</name>
    <dbReference type="NCBI Taxonomy" id="1329516"/>
    <lineage>
        <taxon>Bacteria</taxon>
        <taxon>Bacillati</taxon>
        <taxon>Bacillota</taxon>
        <taxon>Bacilli</taxon>
        <taxon>Bacillales</taxon>
        <taxon>Thermoactinomycetaceae</taxon>
        <taxon>Thermoactinomyces</taxon>
    </lineage>
</organism>
<proteinExistence type="predicted"/>
<sequence>MKERSYHAPYGKRELLDGAFRILRRHLKPYWLLSFLGNLPFALWFNWMDVKQMVSPSAVSAMEMIGVEVAEILVFLLFLYPFLQNAIYQSVQSGEAGLRFLFRAAWRNGRKVWLAQLILCLFYFALFLVIIGIIGVPIAVLTQSGADADFSVLAASFVSFLAICVPGLYFFAKFSFVIPVIHEEGGTVLGSLKRSWSLTKGSAGMIALHIFILSFILSIPYLVPAELYGVAVVSSPDWLLLTVVYGYQLLIAPFLYPVIPIYLALVFVNERIKKEGHDILHHL</sequence>
<gene>
    <name evidence="2" type="ORF">H1164_13375</name>
</gene>
<protein>
    <recommendedName>
        <fullName evidence="4">DUF975 family protein</fullName>
    </recommendedName>
</protein>
<feature type="transmembrane region" description="Helical" evidence="1">
    <location>
        <begin position="152"/>
        <end position="172"/>
    </location>
</feature>
<evidence type="ECO:0000313" key="2">
    <source>
        <dbReference type="EMBL" id="MBA4543879.1"/>
    </source>
</evidence>
<dbReference type="EMBL" id="JACEIP010000023">
    <property type="protein sequence ID" value="MBA4543879.1"/>
    <property type="molecule type" value="Genomic_DNA"/>
</dbReference>
<evidence type="ECO:0000313" key="3">
    <source>
        <dbReference type="Proteomes" id="UP000530514"/>
    </source>
</evidence>
<keyword evidence="1" id="KW-0812">Transmembrane</keyword>
<comment type="caution">
    <text evidence="2">The sequence shown here is derived from an EMBL/GenBank/DDBJ whole genome shotgun (WGS) entry which is preliminary data.</text>
</comment>
<reference evidence="2 3" key="1">
    <citation type="submission" date="2020-07" db="EMBL/GenBank/DDBJ databases">
        <authorList>
            <person name="Feng H."/>
        </authorList>
    </citation>
    <scope>NUCLEOTIDE SEQUENCE [LARGE SCALE GENOMIC DNA]</scope>
    <source>
        <strain evidence="3">s-11</strain>
    </source>
</reference>
<feature type="transmembrane region" description="Helical" evidence="1">
    <location>
        <begin position="203"/>
        <end position="223"/>
    </location>
</feature>
<evidence type="ECO:0000256" key="1">
    <source>
        <dbReference type="SAM" id="Phobius"/>
    </source>
</evidence>
<dbReference type="RefSeq" id="WP_033102287.1">
    <property type="nucleotide sequence ID" value="NZ_JACEIP010000023.1"/>
</dbReference>
<feature type="transmembrane region" description="Helical" evidence="1">
    <location>
        <begin position="59"/>
        <end position="83"/>
    </location>
</feature>
<keyword evidence="1" id="KW-1133">Transmembrane helix</keyword>
<keyword evidence="1" id="KW-0472">Membrane</keyword>
<name>A0A7W1XC75_9BACL</name>
<feature type="transmembrane region" description="Helical" evidence="1">
    <location>
        <begin position="30"/>
        <end position="47"/>
    </location>
</feature>
<keyword evidence="3" id="KW-1185">Reference proteome</keyword>